<dbReference type="AlphaFoldDB" id="A0A139HCW6"/>
<reference evidence="2 3" key="1">
    <citation type="submission" date="2015-07" db="EMBL/GenBank/DDBJ databases">
        <title>Comparative genomics of the Sigatoka disease complex on banana suggests a link between parallel evolutionary changes in Pseudocercospora fijiensis and Pseudocercospora eumusae and increased virulence on the banana host.</title>
        <authorList>
            <person name="Chang T.-C."/>
            <person name="Salvucci A."/>
            <person name="Crous P.W."/>
            <person name="Stergiopoulos I."/>
        </authorList>
    </citation>
    <scope>NUCLEOTIDE SEQUENCE [LARGE SCALE GENOMIC DNA]</scope>
    <source>
        <strain evidence="2 3">CBS 114824</strain>
    </source>
</reference>
<evidence type="ECO:0000256" key="1">
    <source>
        <dbReference type="SAM" id="MobiDB-lite"/>
    </source>
</evidence>
<dbReference type="EMBL" id="LFZN01000078">
    <property type="protein sequence ID" value="KXT00219.1"/>
    <property type="molecule type" value="Genomic_DNA"/>
</dbReference>
<dbReference type="Proteomes" id="UP000070133">
    <property type="component" value="Unassembled WGS sequence"/>
</dbReference>
<evidence type="ECO:0000313" key="2">
    <source>
        <dbReference type="EMBL" id="KXT00219.1"/>
    </source>
</evidence>
<name>A0A139HCW6_9PEZI</name>
<feature type="region of interest" description="Disordered" evidence="1">
    <location>
        <begin position="213"/>
        <end position="250"/>
    </location>
</feature>
<keyword evidence="3" id="KW-1185">Reference proteome</keyword>
<proteinExistence type="predicted"/>
<comment type="caution">
    <text evidence="2">The sequence shown here is derived from an EMBL/GenBank/DDBJ whole genome shotgun (WGS) entry which is preliminary data.</text>
</comment>
<gene>
    <name evidence="2" type="ORF">AC578_7011</name>
</gene>
<evidence type="ECO:0000313" key="3">
    <source>
        <dbReference type="Proteomes" id="UP000070133"/>
    </source>
</evidence>
<organism evidence="2 3">
    <name type="scientific">Pseudocercospora eumusae</name>
    <dbReference type="NCBI Taxonomy" id="321146"/>
    <lineage>
        <taxon>Eukaryota</taxon>
        <taxon>Fungi</taxon>
        <taxon>Dikarya</taxon>
        <taxon>Ascomycota</taxon>
        <taxon>Pezizomycotina</taxon>
        <taxon>Dothideomycetes</taxon>
        <taxon>Dothideomycetidae</taxon>
        <taxon>Mycosphaerellales</taxon>
        <taxon>Mycosphaerellaceae</taxon>
        <taxon>Pseudocercospora</taxon>
    </lineage>
</organism>
<protein>
    <recommendedName>
        <fullName evidence="4">Prion-inhibition and propagation HeLo domain-containing protein</fullName>
    </recommendedName>
</protein>
<sequence length="250" mass="27353">MAPPHVQDQELLKLAEKACVGKSLKQINISRQQQLALKLSILQLAFERWVKCVSKSEDHEPRDSISSQDRREIQGLLEGIASAIKDARAEGDFNEVTMNEPDTDVDEATIPTFSQAESVNGLVAEIGDKVRQLVSFFPESLNAQARMASEDLTAMAPTGDPSKRTLLLSLANACADTEPMLEQAISKETSVQHTYINNRTEGNAKATFGDIFSEGSTRNPSAPGHTYKDNLTKDNAQTHFGDVYGKSPFA</sequence>
<evidence type="ECO:0008006" key="4">
    <source>
        <dbReference type="Google" id="ProtNLM"/>
    </source>
</evidence>
<dbReference type="STRING" id="321146.A0A139HCW6"/>
<accession>A0A139HCW6</accession>